<keyword evidence="6 8" id="KW-0863">Zinc-finger</keyword>
<evidence type="ECO:0000256" key="5">
    <source>
        <dbReference type="ARBA" id="ARBA00022753"/>
    </source>
</evidence>
<evidence type="ECO:0000256" key="2">
    <source>
        <dbReference type="ARBA" id="ARBA00022574"/>
    </source>
</evidence>
<dbReference type="PROSITE" id="PS50178">
    <property type="entry name" value="ZF_FYVE"/>
    <property type="match status" value="1"/>
</dbReference>
<evidence type="ECO:0000259" key="10">
    <source>
        <dbReference type="PROSITE" id="PS50178"/>
    </source>
</evidence>
<dbReference type="PROSITE" id="PS50082">
    <property type="entry name" value="WD_REPEATS_2"/>
    <property type="match status" value="3"/>
</dbReference>
<dbReference type="InterPro" id="IPR001680">
    <property type="entry name" value="WD40_rpt"/>
</dbReference>
<evidence type="ECO:0000256" key="3">
    <source>
        <dbReference type="ARBA" id="ARBA00022723"/>
    </source>
</evidence>
<keyword evidence="4" id="KW-0677">Repeat</keyword>
<feature type="repeat" description="WD" evidence="9">
    <location>
        <begin position="25"/>
        <end position="56"/>
    </location>
</feature>
<keyword evidence="2 9" id="KW-0853">WD repeat</keyword>
<evidence type="ECO:0000256" key="1">
    <source>
        <dbReference type="ARBA" id="ARBA00004412"/>
    </source>
</evidence>
<keyword evidence="5" id="KW-0967">Endosome</keyword>
<dbReference type="Pfam" id="PF01363">
    <property type="entry name" value="FYVE"/>
    <property type="match status" value="1"/>
</dbReference>
<dbReference type="SUPFAM" id="SSF50978">
    <property type="entry name" value="WD40 repeat-like"/>
    <property type="match status" value="1"/>
</dbReference>
<evidence type="ECO:0000313" key="12">
    <source>
        <dbReference type="Proteomes" id="UP001208570"/>
    </source>
</evidence>
<dbReference type="PRINTS" id="PR00320">
    <property type="entry name" value="GPROTEINBRPT"/>
</dbReference>
<feature type="domain" description="FYVE-type" evidence="10">
    <location>
        <begin position="198"/>
        <end position="269"/>
    </location>
</feature>
<dbReference type="InterPro" id="IPR036322">
    <property type="entry name" value="WD40_repeat_dom_sf"/>
</dbReference>
<dbReference type="CDD" id="cd15718">
    <property type="entry name" value="FYVE_WDFY1_like"/>
    <property type="match status" value="1"/>
</dbReference>
<keyword evidence="7" id="KW-0862">Zinc</keyword>
<evidence type="ECO:0000256" key="4">
    <source>
        <dbReference type="ARBA" id="ARBA00022737"/>
    </source>
</evidence>
<dbReference type="InterPro" id="IPR000306">
    <property type="entry name" value="Znf_FYVE"/>
</dbReference>
<dbReference type="SMART" id="SM00064">
    <property type="entry name" value="FYVE"/>
    <property type="match status" value="1"/>
</dbReference>
<dbReference type="PROSITE" id="PS50294">
    <property type="entry name" value="WD_REPEATS_REGION"/>
    <property type="match status" value="3"/>
</dbReference>
<protein>
    <recommendedName>
        <fullName evidence="10">FYVE-type domain-containing protein</fullName>
    </recommendedName>
</protein>
<dbReference type="Pfam" id="PF00400">
    <property type="entry name" value="WD40"/>
    <property type="match status" value="3"/>
</dbReference>
<dbReference type="EMBL" id="JAODUP010001134">
    <property type="protein sequence ID" value="KAK2141247.1"/>
    <property type="molecule type" value="Genomic_DNA"/>
</dbReference>
<dbReference type="Gene3D" id="2.130.10.10">
    <property type="entry name" value="YVTN repeat-like/Quinoprotein amine dehydrogenase"/>
    <property type="match status" value="2"/>
</dbReference>
<dbReference type="PROSITE" id="PS00678">
    <property type="entry name" value="WD_REPEATS_1"/>
    <property type="match status" value="2"/>
</dbReference>
<sequence length="335" mass="37774">MAAQIKAPVNMSQANIRKPQLINKIEGHSDDVNMAIITPQEEGVITASDDRTVRVWLKRDTGQYWPSICHTMQCAASCIDFNAETRKLFVGLENGTICEYQVADDYNKMNHVRDYLGSVRSLAWDDERSLLFSASFDQSIIVWDIGGRQGTAFELQGHHDRVQSVVYASSSKQLLSAGDDCILAIWDMDVKRQETPDWAESDMCQKCNSPFFWNVKTMWEMKTIGVRQHHCRHCGKAICAKCSQNKSTIPVMGYEYEVRVCDQCHSDLSDEDRAPMATFHDTKQSVTFMSLDSTRKQLLTVGKDRVIKVAANSVVCPKCDQAPRLKSDSLLVLSS</sequence>
<dbReference type="Proteomes" id="UP001208570">
    <property type="component" value="Unassembled WGS sequence"/>
</dbReference>
<keyword evidence="3" id="KW-0479">Metal-binding</keyword>
<proteinExistence type="predicted"/>
<evidence type="ECO:0000313" key="11">
    <source>
        <dbReference type="EMBL" id="KAK2141247.1"/>
    </source>
</evidence>
<dbReference type="SMART" id="SM00320">
    <property type="entry name" value="WD40"/>
    <property type="match status" value="5"/>
</dbReference>
<name>A0AAD9MPJ1_9ANNE</name>
<dbReference type="InterPro" id="IPR019775">
    <property type="entry name" value="WD40_repeat_CS"/>
</dbReference>
<comment type="caution">
    <text evidence="11">The sequence shown here is derived from an EMBL/GenBank/DDBJ whole genome shotgun (WGS) entry which is preliminary data.</text>
</comment>
<reference evidence="11" key="1">
    <citation type="journal article" date="2023" name="Mol. Biol. Evol.">
        <title>Third-Generation Sequencing Reveals the Adaptive Role of the Epigenome in Three Deep-Sea Polychaetes.</title>
        <authorList>
            <person name="Perez M."/>
            <person name="Aroh O."/>
            <person name="Sun Y."/>
            <person name="Lan Y."/>
            <person name="Juniper S.K."/>
            <person name="Young C.R."/>
            <person name="Angers B."/>
            <person name="Qian P.Y."/>
        </authorList>
    </citation>
    <scope>NUCLEOTIDE SEQUENCE</scope>
    <source>
        <strain evidence="11">P08H-3</strain>
    </source>
</reference>
<evidence type="ECO:0000256" key="8">
    <source>
        <dbReference type="PROSITE-ProRule" id="PRU00091"/>
    </source>
</evidence>
<dbReference type="PANTHER" id="PTHR46189:SF1">
    <property type="entry name" value="LD41958P"/>
    <property type="match status" value="1"/>
</dbReference>
<dbReference type="Gene3D" id="3.30.40.10">
    <property type="entry name" value="Zinc/RING finger domain, C3HC4 (zinc finger)"/>
    <property type="match status" value="1"/>
</dbReference>
<organism evidence="11 12">
    <name type="scientific">Paralvinella palmiformis</name>
    <dbReference type="NCBI Taxonomy" id="53620"/>
    <lineage>
        <taxon>Eukaryota</taxon>
        <taxon>Metazoa</taxon>
        <taxon>Spiralia</taxon>
        <taxon>Lophotrochozoa</taxon>
        <taxon>Annelida</taxon>
        <taxon>Polychaeta</taxon>
        <taxon>Sedentaria</taxon>
        <taxon>Canalipalpata</taxon>
        <taxon>Terebellida</taxon>
        <taxon>Terebelliformia</taxon>
        <taxon>Alvinellidae</taxon>
        <taxon>Paralvinella</taxon>
    </lineage>
</organism>
<dbReference type="PANTHER" id="PTHR46189">
    <property type="entry name" value="LD41958P"/>
    <property type="match status" value="1"/>
</dbReference>
<dbReference type="FunFam" id="3.30.40.10:FF:000105">
    <property type="entry name" value="WD repeat and FYVE domain-containing protein 2"/>
    <property type="match status" value="1"/>
</dbReference>
<dbReference type="GO" id="GO:0005769">
    <property type="term" value="C:early endosome"/>
    <property type="evidence" value="ECO:0007669"/>
    <property type="project" value="UniProtKB-SubCell"/>
</dbReference>
<evidence type="ECO:0000256" key="9">
    <source>
        <dbReference type="PROSITE-ProRule" id="PRU00221"/>
    </source>
</evidence>
<feature type="repeat" description="WD" evidence="9">
    <location>
        <begin position="112"/>
        <end position="145"/>
    </location>
</feature>
<dbReference type="GO" id="GO:0008270">
    <property type="term" value="F:zinc ion binding"/>
    <property type="evidence" value="ECO:0007669"/>
    <property type="project" value="UniProtKB-KW"/>
</dbReference>
<dbReference type="InterPro" id="IPR013083">
    <property type="entry name" value="Znf_RING/FYVE/PHD"/>
</dbReference>
<dbReference type="InterPro" id="IPR017455">
    <property type="entry name" value="Znf_FYVE-rel"/>
</dbReference>
<accession>A0AAD9MPJ1</accession>
<comment type="subcellular location">
    <subcellularLocation>
        <location evidence="1">Early endosome</location>
    </subcellularLocation>
</comment>
<dbReference type="InterPro" id="IPR020472">
    <property type="entry name" value="WD40_PAC1"/>
</dbReference>
<evidence type="ECO:0000256" key="7">
    <source>
        <dbReference type="ARBA" id="ARBA00022833"/>
    </source>
</evidence>
<dbReference type="InterPro" id="IPR015943">
    <property type="entry name" value="WD40/YVTN_repeat-like_dom_sf"/>
</dbReference>
<feature type="repeat" description="WD" evidence="9">
    <location>
        <begin position="155"/>
        <end position="189"/>
    </location>
</feature>
<dbReference type="InterPro" id="IPR042234">
    <property type="entry name" value="WDFY1/WDFY2"/>
</dbReference>
<gene>
    <name evidence="11" type="ORF">LSH36_1134g00024</name>
</gene>
<evidence type="ECO:0000256" key="6">
    <source>
        <dbReference type="ARBA" id="ARBA00022771"/>
    </source>
</evidence>
<dbReference type="AlphaFoldDB" id="A0AAD9MPJ1"/>
<keyword evidence="12" id="KW-1185">Reference proteome</keyword>